<dbReference type="AlphaFoldDB" id="A0A2N9GJT1"/>
<protein>
    <submittedName>
        <fullName evidence="1">Uncharacterized protein</fullName>
    </submittedName>
</protein>
<evidence type="ECO:0000313" key="1">
    <source>
        <dbReference type="EMBL" id="SPC99718.1"/>
    </source>
</evidence>
<name>A0A2N9GJT1_FAGSY</name>
<sequence>MEMGMVSPNFGARPPSAFEMAQKSAVGTVPRSMIPSKMKSYRVAGDGRVAQRALRMKSWSFLVRVDGRRELFSFVMMKLGVPWVPLAADLEPLIGYLGILISGVHGLSKTGKGSWASYSWAAIVSLIGISIL</sequence>
<reference evidence="1" key="1">
    <citation type="submission" date="2018-02" db="EMBL/GenBank/DDBJ databases">
        <authorList>
            <person name="Cohen D.B."/>
            <person name="Kent A.D."/>
        </authorList>
    </citation>
    <scope>NUCLEOTIDE SEQUENCE</scope>
</reference>
<dbReference type="EMBL" id="OIVN01002001">
    <property type="protein sequence ID" value="SPC99718.1"/>
    <property type="molecule type" value="Genomic_DNA"/>
</dbReference>
<gene>
    <name evidence="1" type="ORF">FSB_LOCUS27600</name>
</gene>
<accession>A0A2N9GJT1</accession>
<organism evidence="1">
    <name type="scientific">Fagus sylvatica</name>
    <name type="common">Beechnut</name>
    <dbReference type="NCBI Taxonomy" id="28930"/>
    <lineage>
        <taxon>Eukaryota</taxon>
        <taxon>Viridiplantae</taxon>
        <taxon>Streptophyta</taxon>
        <taxon>Embryophyta</taxon>
        <taxon>Tracheophyta</taxon>
        <taxon>Spermatophyta</taxon>
        <taxon>Magnoliopsida</taxon>
        <taxon>eudicotyledons</taxon>
        <taxon>Gunneridae</taxon>
        <taxon>Pentapetalae</taxon>
        <taxon>rosids</taxon>
        <taxon>fabids</taxon>
        <taxon>Fagales</taxon>
        <taxon>Fagaceae</taxon>
        <taxon>Fagus</taxon>
    </lineage>
</organism>
<proteinExistence type="predicted"/>